<dbReference type="AlphaFoldDB" id="A0A1Z4VPK8"/>
<evidence type="ECO:0000259" key="9">
    <source>
        <dbReference type="PROSITE" id="PS50192"/>
    </source>
</evidence>
<dbReference type="InterPro" id="IPR004089">
    <property type="entry name" value="MCPsignal_dom"/>
</dbReference>
<dbReference type="SMART" id="SM00283">
    <property type="entry name" value="MA"/>
    <property type="match status" value="1"/>
</dbReference>
<keyword evidence="2" id="KW-1003">Cell membrane</keyword>
<dbReference type="SUPFAM" id="SSF58104">
    <property type="entry name" value="Methyl-accepting chemotaxis protein (MCP) signaling domain"/>
    <property type="match status" value="1"/>
</dbReference>
<accession>A0A1Z4VPK8</accession>
<evidence type="ECO:0000256" key="5">
    <source>
        <dbReference type="PROSITE-ProRule" id="PRU00284"/>
    </source>
</evidence>
<feature type="domain" description="HAMP" evidence="10">
    <location>
        <begin position="63"/>
        <end position="115"/>
    </location>
</feature>
<keyword evidence="7" id="KW-0472">Membrane</keyword>
<feature type="domain" description="T-SNARE coiled-coil homology" evidence="9">
    <location>
        <begin position="307"/>
        <end position="369"/>
    </location>
</feature>
<keyword evidence="3 5" id="KW-0807">Transducer</keyword>
<evidence type="ECO:0000256" key="7">
    <source>
        <dbReference type="SAM" id="Phobius"/>
    </source>
</evidence>
<evidence type="ECO:0000259" key="10">
    <source>
        <dbReference type="PROSITE" id="PS50885"/>
    </source>
</evidence>
<dbReference type="OrthoDB" id="5620315at2"/>
<dbReference type="EMBL" id="AP018052">
    <property type="protein sequence ID" value="BAZ93559.1"/>
    <property type="molecule type" value="Genomic_DNA"/>
</dbReference>
<dbReference type="Pfam" id="PF00015">
    <property type="entry name" value="MCPsignal"/>
    <property type="match status" value="1"/>
</dbReference>
<gene>
    <name evidence="11" type="ORF">FOKN1_1160</name>
</gene>
<evidence type="ECO:0000259" key="8">
    <source>
        <dbReference type="PROSITE" id="PS50111"/>
    </source>
</evidence>
<proteinExistence type="inferred from homology"/>
<dbReference type="KEGG" id="ttc:FOKN1_1160"/>
<feature type="transmembrane region" description="Helical" evidence="7">
    <location>
        <begin position="38"/>
        <end position="61"/>
    </location>
</feature>
<dbReference type="PROSITE" id="PS50885">
    <property type="entry name" value="HAMP"/>
    <property type="match status" value="1"/>
</dbReference>
<dbReference type="PROSITE" id="PS50192">
    <property type="entry name" value="T_SNARE"/>
    <property type="match status" value="1"/>
</dbReference>
<feature type="coiled-coil region" evidence="6">
    <location>
        <begin position="296"/>
        <end position="340"/>
    </location>
</feature>
<evidence type="ECO:0000313" key="11">
    <source>
        <dbReference type="EMBL" id="BAZ93559.1"/>
    </source>
</evidence>
<dbReference type="CDD" id="cd11386">
    <property type="entry name" value="MCP_signal"/>
    <property type="match status" value="1"/>
</dbReference>
<feature type="domain" description="Methyl-accepting transducer" evidence="8">
    <location>
        <begin position="120"/>
        <end position="356"/>
    </location>
</feature>
<dbReference type="FunFam" id="1.10.287.950:FF:000001">
    <property type="entry name" value="Methyl-accepting chemotaxis sensory transducer"/>
    <property type="match status" value="1"/>
</dbReference>
<comment type="subcellular location">
    <subcellularLocation>
        <location evidence="1">Cell inner membrane</location>
        <topology evidence="1">Multi-pass membrane protein</topology>
    </subcellularLocation>
</comment>
<dbReference type="SMART" id="SM00304">
    <property type="entry name" value="HAMP"/>
    <property type="match status" value="2"/>
</dbReference>
<dbReference type="RefSeq" id="WP_096365603.1">
    <property type="nucleotide sequence ID" value="NZ_AP018052.1"/>
</dbReference>
<keyword evidence="7" id="KW-1133">Transmembrane helix</keyword>
<sequence length="392" mass="41346">MKPSILRNLLIACVGFGILMGAAFPVFAQFFVDWKDGMFTWFVAGCLTAGVVLGVVNYWLVNTILLSKLRRISEVANAIAQNDVSHTCTMESHDLIGEIITSFNQMADNLRSVIGEISGATAQLASAAEEMSAVTDEASRGVQQQQSEIEHVASAMNEMTTTVGDVAQNAANAAQHAQQADADAKGGALVATEALGGIDNLVNEMERAGGVIHKLETESENIGMVLDVIRGIAEQTNLLALNAAIEAARAGEQGRGFAVVADEVRHLASRTQQSTQEIQEMIERLQVGATDAVKVMQEAQNMARESAEQVEKAAESLGGIAAAVSQINDMNTQIASAAEEQSAVAGEINANVGNIRDVADKTAAGAQQTASASEELARLSATLQGLMGRFRM</sequence>
<dbReference type="GO" id="GO:0006935">
    <property type="term" value="P:chemotaxis"/>
    <property type="evidence" value="ECO:0007669"/>
    <property type="project" value="UniProtKB-ARBA"/>
</dbReference>
<dbReference type="CDD" id="cd06225">
    <property type="entry name" value="HAMP"/>
    <property type="match status" value="1"/>
</dbReference>
<dbReference type="InterPro" id="IPR000727">
    <property type="entry name" value="T_SNARE_dom"/>
</dbReference>
<dbReference type="PANTHER" id="PTHR32089:SF120">
    <property type="entry name" value="METHYL-ACCEPTING CHEMOTAXIS PROTEIN TLPQ"/>
    <property type="match status" value="1"/>
</dbReference>
<dbReference type="InterPro" id="IPR003660">
    <property type="entry name" value="HAMP_dom"/>
</dbReference>
<keyword evidence="7" id="KW-0812">Transmembrane</keyword>
<protein>
    <submittedName>
        <fullName evidence="11">Methyl-accepting chemotaxis sensory transducer</fullName>
    </submittedName>
</protein>
<dbReference type="PANTHER" id="PTHR32089">
    <property type="entry name" value="METHYL-ACCEPTING CHEMOTAXIS PROTEIN MCPB"/>
    <property type="match status" value="1"/>
</dbReference>
<organism evidence="11 12">
    <name type="scientific">Thiohalobacter thiocyanaticus</name>
    <dbReference type="NCBI Taxonomy" id="585455"/>
    <lineage>
        <taxon>Bacteria</taxon>
        <taxon>Pseudomonadati</taxon>
        <taxon>Pseudomonadota</taxon>
        <taxon>Gammaproteobacteria</taxon>
        <taxon>Thiohalobacterales</taxon>
        <taxon>Thiohalobacteraceae</taxon>
        <taxon>Thiohalobacter</taxon>
    </lineage>
</organism>
<dbReference type="Proteomes" id="UP000218765">
    <property type="component" value="Chromosome"/>
</dbReference>
<evidence type="ECO:0000256" key="3">
    <source>
        <dbReference type="ARBA" id="ARBA00023224"/>
    </source>
</evidence>
<evidence type="ECO:0000256" key="1">
    <source>
        <dbReference type="ARBA" id="ARBA00004429"/>
    </source>
</evidence>
<keyword evidence="6" id="KW-0175">Coiled coil</keyword>
<dbReference type="GO" id="GO:0005886">
    <property type="term" value="C:plasma membrane"/>
    <property type="evidence" value="ECO:0007669"/>
    <property type="project" value="UniProtKB-SubCell"/>
</dbReference>
<comment type="similarity">
    <text evidence="4">Belongs to the methyl-accepting chemotaxis (MCP) protein family.</text>
</comment>
<evidence type="ECO:0000256" key="2">
    <source>
        <dbReference type="ARBA" id="ARBA00022519"/>
    </source>
</evidence>
<dbReference type="PROSITE" id="PS50111">
    <property type="entry name" value="CHEMOTAXIS_TRANSDUC_2"/>
    <property type="match status" value="1"/>
</dbReference>
<name>A0A1Z4VPK8_9GAMM</name>
<dbReference type="Gene3D" id="1.10.287.950">
    <property type="entry name" value="Methyl-accepting chemotaxis protein"/>
    <property type="match status" value="1"/>
</dbReference>
<evidence type="ECO:0000256" key="6">
    <source>
        <dbReference type="SAM" id="Coils"/>
    </source>
</evidence>
<dbReference type="GO" id="GO:0007165">
    <property type="term" value="P:signal transduction"/>
    <property type="evidence" value="ECO:0007669"/>
    <property type="project" value="UniProtKB-KW"/>
</dbReference>
<evidence type="ECO:0000313" key="12">
    <source>
        <dbReference type="Proteomes" id="UP000218765"/>
    </source>
</evidence>
<keyword evidence="2" id="KW-0997">Cell inner membrane</keyword>
<evidence type="ECO:0000256" key="4">
    <source>
        <dbReference type="ARBA" id="ARBA00029447"/>
    </source>
</evidence>
<keyword evidence="12" id="KW-1185">Reference proteome</keyword>
<reference evidence="11 12" key="1">
    <citation type="submission" date="2017-05" db="EMBL/GenBank/DDBJ databases">
        <title>Thiocyanate degradation by Thiohalobacter thiocyanaticus FOKN1.</title>
        <authorList>
            <person name="Oshiki M."/>
            <person name="Fukushima T."/>
            <person name="Kawano S."/>
            <person name="Nakagawa J."/>
        </authorList>
    </citation>
    <scope>NUCLEOTIDE SEQUENCE [LARGE SCALE GENOMIC DNA]</scope>
    <source>
        <strain evidence="11 12">FOKN1</strain>
    </source>
</reference>
<dbReference type="Pfam" id="PF00672">
    <property type="entry name" value="HAMP"/>
    <property type="match status" value="1"/>
</dbReference>